<dbReference type="EMBL" id="JBBPBM010000009">
    <property type="protein sequence ID" value="KAK8568706.1"/>
    <property type="molecule type" value="Genomic_DNA"/>
</dbReference>
<evidence type="ECO:0000313" key="1">
    <source>
        <dbReference type="EMBL" id="KAK8568706.1"/>
    </source>
</evidence>
<proteinExistence type="predicted"/>
<protein>
    <submittedName>
        <fullName evidence="1">Uncharacterized protein</fullName>
    </submittedName>
</protein>
<gene>
    <name evidence="1" type="ORF">V6N12_007250</name>
</gene>
<keyword evidence="2" id="KW-1185">Reference proteome</keyword>
<name>A0ABR2F167_9ROSI</name>
<comment type="caution">
    <text evidence="1">The sequence shown here is derived from an EMBL/GenBank/DDBJ whole genome shotgun (WGS) entry which is preliminary data.</text>
</comment>
<accession>A0ABR2F167</accession>
<evidence type="ECO:0000313" key="2">
    <source>
        <dbReference type="Proteomes" id="UP001472677"/>
    </source>
</evidence>
<organism evidence="1 2">
    <name type="scientific">Hibiscus sabdariffa</name>
    <name type="common">roselle</name>
    <dbReference type="NCBI Taxonomy" id="183260"/>
    <lineage>
        <taxon>Eukaryota</taxon>
        <taxon>Viridiplantae</taxon>
        <taxon>Streptophyta</taxon>
        <taxon>Embryophyta</taxon>
        <taxon>Tracheophyta</taxon>
        <taxon>Spermatophyta</taxon>
        <taxon>Magnoliopsida</taxon>
        <taxon>eudicotyledons</taxon>
        <taxon>Gunneridae</taxon>
        <taxon>Pentapetalae</taxon>
        <taxon>rosids</taxon>
        <taxon>malvids</taxon>
        <taxon>Malvales</taxon>
        <taxon>Malvaceae</taxon>
        <taxon>Malvoideae</taxon>
        <taxon>Hibiscus</taxon>
    </lineage>
</organism>
<dbReference type="Proteomes" id="UP001472677">
    <property type="component" value="Unassembled WGS sequence"/>
</dbReference>
<sequence length="99" mass="11334">MFYSGGLPLILAKNPHYQMAYAFAATHNIADYVPPGYNKLRTLLLLQEKIMLTSYYNQLKQLGKIKESLLSAMVGVIQQENFSLTSWLLLEMDLCFSRL</sequence>
<reference evidence="1 2" key="1">
    <citation type="journal article" date="2024" name="G3 (Bethesda)">
        <title>Genome assembly of Hibiscus sabdariffa L. provides insights into metabolisms of medicinal natural products.</title>
        <authorList>
            <person name="Kim T."/>
        </authorList>
    </citation>
    <scope>NUCLEOTIDE SEQUENCE [LARGE SCALE GENOMIC DNA]</scope>
    <source>
        <strain evidence="1">TK-2024</strain>
        <tissue evidence="1">Old leaves</tissue>
    </source>
</reference>